<accession>A0A344PJW0</accession>
<evidence type="ECO:0000313" key="3">
    <source>
        <dbReference type="Proteomes" id="UP000252023"/>
    </source>
</evidence>
<gene>
    <name evidence="2" type="ORF">DRW48_08145</name>
</gene>
<reference evidence="3" key="1">
    <citation type="submission" date="2018-07" db="EMBL/GenBank/DDBJ databases">
        <title>Genome sequencing of Paracoccus sp. SC2-6.</title>
        <authorList>
            <person name="Heo J."/>
            <person name="Kim S.-J."/>
            <person name="Kwon S.-W."/>
        </authorList>
    </citation>
    <scope>NUCLEOTIDE SEQUENCE [LARGE SCALE GENOMIC DNA]</scope>
    <source>
        <strain evidence="3">SC2-6</strain>
    </source>
</reference>
<dbReference type="RefSeq" id="WP_114075980.1">
    <property type="nucleotide sequence ID" value="NZ_CP030918.1"/>
</dbReference>
<dbReference type="Proteomes" id="UP000252023">
    <property type="component" value="Chromosome"/>
</dbReference>
<sequence>MARDPEVEDLLRDALLAHLPRGTQLQEKPMFGAICFILHGNMIGGASDRGVMLRIGKEAVAEAMTVPGVGLIEMSGRRMGGYIRADETAWADPESLARLTGLAARFTAALPPK</sequence>
<dbReference type="KEGG" id="pars:DRW48_08145"/>
<name>A0A344PJW0_9RHOB</name>
<dbReference type="AlphaFoldDB" id="A0A344PJW0"/>
<dbReference type="EMBL" id="CP030918">
    <property type="protein sequence ID" value="AXC49665.1"/>
    <property type="molecule type" value="Genomic_DNA"/>
</dbReference>
<dbReference type="InterPro" id="IPR007076">
    <property type="entry name" value="TfoX_N"/>
</dbReference>
<proteinExistence type="predicted"/>
<protein>
    <recommendedName>
        <fullName evidence="1">TfoX N-terminal domain-containing protein</fullName>
    </recommendedName>
</protein>
<dbReference type="Pfam" id="PF04993">
    <property type="entry name" value="TfoX_N"/>
    <property type="match status" value="1"/>
</dbReference>
<evidence type="ECO:0000259" key="1">
    <source>
        <dbReference type="Pfam" id="PF04993"/>
    </source>
</evidence>
<keyword evidence="3" id="KW-1185">Reference proteome</keyword>
<dbReference type="OrthoDB" id="214902at2"/>
<organism evidence="2 3">
    <name type="scientific">Paracoccus suum</name>
    <dbReference type="NCBI Taxonomy" id="2259340"/>
    <lineage>
        <taxon>Bacteria</taxon>
        <taxon>Pseudomonadati</taxon>
        <taxon>Pseudomonadota</taxon>
        <taxon>Alphaproteobacteria</taxon>
        <taxon>Rhodobacterales</taxon>
        <taxon>Paracoccaceae</taxon>
        <taxon>Paracoccus</taxon>
    </lineage>
</organism>
<dbReference type="Gene3D" id="3.30.1460.30">
    <property type="entry name" value="YgaC/TfoX-N like chaperone"/>
    <property type="match status" value="1"/>
</dbReference>
<evidence type="ECO:0000313" key="2">
    <source>
        <dbReference type="EMBL" id="AXC49665.1"/>
    </source>
</evidence>
<feature type="domain" description="TfoX N-terminal" evidence="1">
    <location>
        <begin position="23"/>
        <end position="105"/>
    </location>
</feature>
<dbReference type="SUPFAM" id="SSF159894">
    <property type="entry name" value="YgaC/TfoX-N like"/>
    <property type="match status" value="1"/>
</dbReference>